<dbReference type="AlphaFoldDB" id="B1XXW1"/>
<dbReference type="Proteomes" id="UP000001693">
    <property type="component" value="Chromosome"/>
</dbReference>
<feature type="region of interest" description="Disordered" evidence="1">
    <location>
        <begin position="1"/>
        <end position="53"/>
    </location>
</feature>
<name>B1XXW1_LEPCP</name>
<reference evidence="2 3" key="1">
    <citation type="submission" date="2008-03" db="EMBL/GenBank/DDBJ databases">
        <title>Complete sequence of Leptothrix cholodnii SP-6.</title>
        <authorList>
            <consortium name="US DOE Joint Genome Institute"/>
            <person name="Copeland A."/>
            <person name="Lucas S."/>
            <person name="Lapidus A."/>
            <person name="Glavina del Rio T."/>
            <person name="Dalin E."/>
            <person name="Tice H."/>
            <person name="Bruce D."/>
            <person name="Goodwin L."/>
            <person name="Pitluck S."/>
            <person name="Chertkov O."/>
            <person name="Brettin T."/>
            <person name="Detter J.C."/>
            <person name="Han C."/>
            <person name="Kuske C.R."/>
            <person name="Schmutz J."/>
            <person name="Larimer F."/>
            <person name="Land M."/>
            <person name="Hauser L."/>
            <person name="Kyrpides N."/>
            <person name="Lykidis A."/>
            <person name="Emerson D."/>
            <person name="Richardson P."/>
        </authorList>
    </citation>
    <scope>NUCLEOTIDE SEQUENCE [LARGE SCALE GENOMIC DNA]</scope>
    <source>
        <strain evidence="3">ATCC 51168 / LMG 8142 / SP-6</strain>
    </source>
</reference>
<dbReference type="eggNOG" id="ENOG502ZW17">
    <property type="taxonomic scope" value="Bacteria"/>
</dbReference>
<evidence type="ECO:0000313" key="2">
    <source>
        <dbReference type="EMBL" id="ACB32730.1"/>
    </source>
</evidence>
<dbReference type="HOGENOM" id="CLU_3063019_0_0_4"/>
<feature type="compositionally biased region" description="Basic and acidic residues" evidence="1">
    <location>
        <begin position="1"/>
        <end position="32"/>
    </location>
</feature>
<dbReference type="EMBL" id="CP001013">
    <property type="protein sequence ID" value="ACB32730.1"/>
    <property type="molecule type" value="Genomic_DNA"/>
</dbReference>
<accession>B1XXW1</accession>
<dbReference type="RefSeq" id="WP_012345492.1">
    <property type="nucleotide sequence ID" value="NC_010524.1"/>
</dbReference>
<organism evidence="2 3">
    <name type="scientific">Leptothrix cholodnii (strain ATCC 51168 / LMG 8142 / SP-6)</name>
    <name type="common">Leptothrix discophora (strain SP-6)</name>
    <dbReference type="NCBI Taxonomy" id="395495"/>
    <lineage>
        <taxon>Bacteria</taxon>
        <taxon>Pseudomonadati</taxon>
        <taxon>Pseudomonadota</taxon>
        <taxon>Betaproteobacteria</taxon>
        <taxon>Burkholderiales</taxon>
        <taxon>Sphaerotilaceae</taxon>
        <taxon>Leptothrix</taxon>
    </lineage>
</organism>
<evidence type="ECO:0000313" key="3">
    <source>
        <dbReference type="Proteomes" id="UP000001693"/>
    </source>
</evidence>
<evidence type="ECO:0000256" key="1">
    <source>
        <dbReference type="SAM" id="MobiDB-lite"/>
    </source>
</evidence>
<keyword evidence="3" id="KW-1185">Reference proteome</keyword>
<dbReference type="KEGG" id="lch:Lcho_0455"/>
<proteinExistence type="predicted"/>
<sequence>MKYLLRNDHQAPRRPPVPERSTDKGQKHESFDFGRIGFDQRSMALAQRMDRKR</sequence>
<gene>
    <name evidence="2" type="ordered locus">Lcho_0455</name>
</gene>
<protein>
    <submittedName>
        <fullName evidence="2">Uncharacterized protein</fullName>
    </submittedName>
</protein>